<protein>
    <submittedName>
        <fullName evidence="2">Uncharacterized protein</fullName>
    </submittedName>
</protein>
<evidence type="ECO:0000313" key="3">
    <source>
        <dbReference type="Proteomes" id="UP000830198"/>
    </source>
</evidence>
<name>A0ABY4I8C4_CHIFI</name>
<dbReference type="RefSeq" id="WP_247814486.1">
    <property type="nucleotide sequence ID" value="NZ_CP095855.1"/>
</dbReference>
<reference evidence="2 3" key="1">
    <citation type="submission" date="2022-04" db="EMBL/GenBank/DDBJ databases">
        <title>The arsenic-methylating capacity of Chitinophaga filiformis YT5 during chitin decomposition.</title>
        <authorList>
            <person name="Chen G."/>
            <person name="Liang Y."/>
        </authorList>
    </citation>
    <scope>NUCLEOTIDE SEQUENCE [LARGE SCALE GENOMIC DNA]</scope>
    <source>
        <strain evidence="2 3">YT5</strain>
    </source>
</reference>
<sequence length="127" mass="14085">MNTNFLCYLLLPLVVACKKQSTVAASNLPEPDTTIIVNAYPLVTVANSISLDTGTLYKLSLAQYASFFKFDRSVKNGDLYYDAILESTKQFSPLKFFILSNGTGQIIAVTNPSKAEVDKFNKAWHHN</sequence>
<evidence type="ECO:0000313" key="2">
    <source>
        <dbReference type="EMBL" id="UPK72337.1"/>
    </source>
</evidence>
<accession>A0ABY4I8C4</accession>
<evidence type="ECO:0000256" key="1">
    <source>
        <dbReference type="SAM" id="SignalP"/>
    </source>
</evidence>
<feature type="signal peptide" evidence="1">
    <location>
        <begin position="1"/>
        <end position="24"/>
    </location>
</feature>
<dbReference type="EMBL" id="CP095855">
    <property type="protein sequence ID" value="UPK72337.1"/>
    <property type="molecule type" value="Genomic_DNA"/>
</dbReference>
<dbReference type="Proteomes" id="UP000830198">
    <property type="component" value="Chromosome"/>
</dbReference>
<organism evidence="2 3">
    <name type="scientific">Chitinophaga filiformis</name>
    <name type="common">Myxococcus filiformis</name>
    <name type="synonym">Flexibacter filiformis</name>
    <dbReference type="NCBI Taxonomy" id="104663"/>
    <lineage>
        <taxon>Bacteria</taxon>
        <taxon>Pseudomonadati</taxon>
        <taxon>Bacteroidota</taxon>
        <taxon>Chitinophagia</taxon>
        <taxon>Chitinophagales</taxon>
        <taxon>Chitinophagaceae</taxon>
        <taxon>Chitinophaga</taxon>
    </lineage>
</organism>
<feature type="chain" id="PRO_5046014536" evidence="1">
    <location>
        <begin position="25"/>
        <end position="127"/>
    </location>
</feature>
<gene>
    <name evidence="2" type="ORF">MYF79_13665</name>
</gene>
<keyword evidence="1" id="KW-0732">Signal</keyword>
<proteinExistence type="predicted"/>
<keyword evidence="3" id="KW-1185">Reference proteome</keyword>